<evidence type="ECO:0000313" key="2">
    <source>
        <dbReference type="Proteomes" id="UP001551011"/>
    </source>
</evidence>
<protein>
    <submittedName>
        <fullName evidence="1">Uncharacterized protein</fullName>
    </submittedName>
</protein>
<organism evidence="1 2">
    <name type="scientific">Streptomyces flaveolus</name>
    <dbReference type="NCBI Taxonomy" id="67297"/>
    <lineage>
        <taxon>Bacteria</taxon>
        <taxon>Bacillati</taxon>
        <taxon>Actinomycetota</taxon>
        <taxon>Actinomycetes</taxon>
        <taxon>Kitasatosporales</taxon>
        <taxon>Streptomycetaceae</taxon>
        <taxon>Streptomyces</taxon>
    </lineage>
</organism>
<evidence type="ECO:0000313" key="1">
    <source>
        <dbReference type="EMBL" id="MEU5709940.1"/>
    </source>
</evidence>
<gene>
    <name evidence="1" type="ORF">AB0H04_24195</name>
</gene>
<proteinExistence type="predicted"/>
<reference evidence="1 2" key="1">
    <citation type="submission" date="2024-06" db="EMBL/GenBank/DDBJ databases">
        <title>The Natural Products Discovery Center: Release of the First 8490 Sequenced Strains for Exploring Actinobacteria Biosynthetic Diversity.</title>
        <authorList>
            <person name="Kalkreuter E."/>
            <person name="Kautsar S.A."/>
            <person name="Yang D."/>
            <person name="Bader C.D."/>
            <person name="Teijaro C.N."/>
            <person name="Fluegel L."/>
            <person name="Davis C.M."/>
            <person name="Simpson J.R."/>
            <person name="Lauterbach L."/>
            <person name="Steele A.D."/>
            <person name="Gui C."/>
            <person name="Meng S."/>
            <person name="Li G."/>
            <person name="Viehrig K."/>
            <person name="Ye F."/>
            <person name="Su P."/>
            <person name="Kiefer A.F."/>
            <person name="Nichols A."/>
            <person name="Cepeda A.J."/>
            <person name="Yan W."/>
            <person name="Fan B."/>
            <person name="Jiang Y."/>
            <person name="Adhikari A."/>
            <person name="Zheng C.-J."/>
            <person name="Schuster L."/>
            <person name="Cowan T.M."/>
            <person name="Smanski M.J."/>
            <person name="Chevrette M.G."/>
            <person name="De Carvalho L.P.S."/>
            <person name="Shen B."/>
        </authorList>
    </citation>
    <scope>NUCLEOTIDE SEQUENCE [LARGE SCALE GENOMIC DNA]</scope>
    <source>
        <strain evidence="1 2">NPDC020594</strain>
    </source>
</reference>
<dbReference type="Proteomes" id="UP001551011">
    <property type="component" value="Unassembled WGS sequence"/>
</dbReference>
<accession>A0ABV3ADA8</accession>
<comment type="caution">
    <text evidence="1">The sequence shown here is derived from an EMBL/GenBank/DDBJ whole genome shotgun (WGS) entry which is preliminary data.</text>
</comment>
<dbReference type="EMBL" id="JBFAEG010000017">
    <property type="protein sequence ID" value="MEU5709940.1"/>
    <property type="molecule type" value="Genomic_DNA"/>
</dbReference>
<name>A0ABV3ADA8_9ACTN</name>
<keyword evidence="2" id="KW-1185">Reference proteome</keyword>
<sequence length="86" mass="9193">MKITRRPTIAPATEGLDVQTPAFVEAGAVAQPRSRTQPRVDAARDIVADDPTITARVREYLVDALLPYAAQLRIALPTPASLPSTA</sequence>
<dbReference type="RefSeq" id="WP_359258443.1">
    <property type="nucleotide sequence ID" value="NZ_JBFAEG010000017.1"/>
</dbReference>